<evidence type="ECO:0000256" key="1">
    <source>
        <dbReference type="SAM" id="Phobius"/>
    </source>
</evidence>
<dbReference type="Proteomes" id="UP001389717">
    <property type="component" value="Unassembled WGS sequence"/>
</dbReference>
<feature type="transmembrane region" description="Helical" evidence="1">
    <location>
        <begin position="54"/>
        <end position="72"/>
    </location>
</feature>
<proteinExistence type="predicted"/>
<gene>
    <name evidence="2" type="ORF">AAEO50_05745</name>
</gene>
<name>A0ABU9K7P4_9BACI</name>
<evidence type="ECO:0000313" key="3">
    <source>
        <dbReference type="Proteomes" id="UP001389717"/>
    </source>
</evidence>
<comment type="caution">
    <text evidence="2">The sequence shown here is derived from an EMBL/GenBank/DDBJ whole genome shotgun (WGS) entry which is preliminary data.</text>
</comment>
<reference evidence="2 3" key="1">
    <citation type="submission" date="2024-04" db="EMBL/GenBank/DDBJ databases">
        <title>Bacillus oryzaecorticis sp. nov., a moderately halophilic bacterium isolated from rice husks.</title>
        <authorList>
            <person name="Zhu H.-S."/>
        </authorList>
    </citation>
    <scope>NUCLEOTIDE SEQUENCE [LARGE SCALE GENOMIC DNA]</scope>
    <source>
        <strain evidence="2 3">ZC255</strain>
    </source>
</reference>
<feature type="transmembrane region" description="Helical" evidence="1">
    <location>
        <begin position="12"/>
        <end position="33"/>
    </location>
</feature>
<keyword evidence="3" id="KW-1185">Reference proteome</keyword>
<organism evidence="2 3">
    <name type="scientific">Rossellomorea oryzaecorticis</name>
    <dbReference type="NCBI Taxonomy" id="1396505"/>
    <lineage>
        <taxon>Bacteria</taxon>
        <taxon>Bacillati</taxon>
        <taxon>Bacillota</taxon>
        <taxon>Bacilli</taxon>
        <taxon>Bacillales</taxon>
        <taxon>Bacillaceae</taxon>
        <taxon>Rossellomorea</taxon>
    </lineage>
</organism>
<keyword evidence="1" id="KW-0812">Transmembrane</keyword>
<keyword evidence="1" id="KW-1133">Transmembrane helix</keyword>
<evidence type="ECO:0000313" key="2">
    <source>
        <dbReference type="EMBL" id="MEL3971781.1"/>
    </source>
</evidence>
<dbReference type="EMBL" id="JBBYAF010000008">
    <property type="protein sequence ID" value="MEL3971781.1"/>
    <property type="molecule type" value="Genomic_DNA"/>
</dbReference>
<dbReference type="RefSeq" id="WP_341981426.1">
    <property type="nucleotide sequence ID" value="NZ_JBBYAF010000008.1"/>
</dbReference>
<feature type="transmembrane region" description="Helical" evidence="1">
    <location>
        <begin position="84"/>
        <end position="102"/>
    </location>
</feature>
<sequence>MWVVVVGIVTSILWGVHFSSSPAVFILMLIAWIGTAIYMPSTGTKLPVLRKFKIDVFWMLLALCVSYLFIAIPNPAPYQTVDRSTFFILLILAVCWKIWRGLREIKKSSS</sequence>
<protein>
    <submittedName>
        <fullName evidence="2">Uncharacterized protein</fullName>
    </submittedName>
</protein>
<keyword evidence="1" id="KW-0472">Membrane</keyword>
<accession>A0ABU9K7P4</accession>